<gene>
    <name evidence="3" type="primary">sltB1</name>
    <name evidence="3" type="ORF">GCM10007875_25410</name>
</gene>
<accession>A0ABQ5YVN1</accession>
<reference evidence="4" key="1">
    <citation type="journal article" date="2019" name="Int. J. Syst. Evol. Microbiol.">
        <title>The Global Catalogue of Microorganisms (GCM) 10K type strain sequencing project: providing services to taxonomists for standard genome sequencing and annotation.</title>
        <authorList>
            <consortium name="The Broad Institute Genomics Platform"/>
            <consortium name="The Broad Institute Genome Sequencing Center for Infectious Disease"/>
            <person name="Wu L."/>
            <person name="Ma J."/>
        </authorList>
    </citation>
    <scope>NUCLEOTIDE SEQUENCE [LARGE SCALE GENOMIC DNA]</scope>
    <source>
        <strain evidence="4">NBRC 105857</strain>
    </source>
</reference>
<dbReference type="NCBIfam" id="TIGR02282">
    <property type="entry name" value="MltB"/>
    <property type="match status" value="1"/>
</dbReference>
<dbReference type="InterPro" id="IPR031304">
    <property type="entry name" value="SLT_2"/>
</dbReference>
<dbReference type="SUPFAM" id="SSF53955">
    <property type="entry name" value="Lysozyme-like"/>
    <property type="match status" value="1"/>
</dbReference>
<name>A0ABQ5YVN1_9BURK</name>
<dbReference type="Proteomes" id="UP001156664">
    <property type="component" value="Unassembled WGS sequence"/>
</dbReference>
<sequence length="359" mass="39828">MSMLKPILHLARTASLIALLTACTTATSLAGNDSKTDFANNPKAIEMAESLYAEHGIAVQDTLNLLHQAQFQPSVVKAVLPPVNPTVKNWDVYRSRFVEPYRIKKGFEFWQKNADVLKMAEEKYGVPQSVIVAIIGIETIYGRHTGNYRVIDALSTLAFAYPEGQRDRSDFFKAELAKFLVLCKQSNLDATEVKGSYAGAIGLGQFMPSSWLNYAVDGNGDSKIDLFHTQSDAIFSVANFLKVHGWQPGAATLVPVTIRPHADLQTLLKPDIQPTFTGEQMNQLGLTLEQPVQPDEKLALVELVRGEKQPSYVVGGQNFYTVTRYNRSAFYATSVLELAQAIALHRRLELNRLKTPVKQ</sequence>
<dbReference type="PANTHER" id="PTHR30163">
    <property type="entry name" value="MEMBRANE-BOUND LYTIC MUREIN TRANSGLYCOSYLASE B"/>
    <property type="match status" value="1"/>
</dbReference>
<dbReference type="Pfam" id="PF13406">
    <property type="entry name" value="SLT_2"/>
    <property type="match status" value="1"/>
</dbReference>
<keyword evidence="1" id="KW-0732">Signal</keyword>
<feature type="signal peptide" evidence="1">
    <location>
        <begin position="1"/>
        <end position="30"/>
    </location>
</feature>
<dbReference type="PANTHER" id="PTHR30163:SF9">
    <property type="entry name" value="MEMBRANE-BOUND LYTIC MUREIN TRANSGLYCOSYLASE B"/>
    <property type="match status" value="1"/>
</dbReference>
<proteinExistence type="predicted"/>
<dbReference type="InterPro" id="IPR043426">
    <property type="entry name" value="MltB-like"/>
</dbReference>
<dbReference type="CDD" id="cd13399">
    <property type="entry name" value="Slt35-like"/>
    <property type="match status" value="1"/>
</dbReference>
<evidence type="ECO:0000259" key="2">
    <source>
        <dbReference type="Pfam" id="PF13406"/>
    </source>
</evidence>
<feature type="chain" id="PRO_5046809451" evidence="1">
    <location>
        <begin position="31"/>
        <end position="359"/>
    </location>
</feature>
<dbReference type="EMBL" id="BSOJ01000032">
    <property type="protein sequence ID" value="GLR27450.1"/>
    <property type="molecule type" value="Genomic_DNA"/>
</dbReference>
<dbReference type="Gene3D" id="1.10.8.350">
    <property type="entry name" value="Bacterial muramidase"/>
    <property type="match status" value="1"/>
</dbReference>
<organism evidence="3 4">
    <name type="scientific">Limnobacter litoralis</name>
    <dbReference type="NCBI Taxonomy" id="481366"/>
    <lineage>
        <taxon>Bacteria</taxon>
        <taxon>Pseudomonadati</taxon>
        <taxon>Pseudomonadota</taxon>
        <taxon>Betaproteobacteria</taxon>
        <taxon>Burkholderiales</taxon>
        <taxon>Burkholderiaceae</taxon>
        <taxon>Limnobacter</taxon>
    </lineage>
</organism>
<dbReference type="PROSITE" id="PS51257">
    <property type="entry name" value="PROKAR_LIPOPROTEIN"/>
    <property type="match status" value="1"/>
</dbReference>
<comment type="caution">
    <text evidence="3">The sequence shown here is derived from an EMBL/GenBank/DDBJ whole genome shotgun (WGS) entry which is preliminary data.</text>
</comment>
<protein>
    <submittedName>
        <fullName evidence="3">Soluble lytic transglycosylase B</fullName>
    </submittedName>
</protein>
<evidence type="ECO:0000256" key="1">
    <source>
        <dbReference type="SAM" id="SignalP"/>
    </source>
</evidence>
<evidence type="ECO:0000313" key="4">
    <source>
        <dbReference type="Proteomes" id="UP001156664"/>
    </source>
</evidence>
<dbReference type="InterPro" id="IPR011757">
    <property type="entry name" value="Lytic_transglycosylase_MltB"/>
</dbReference>
<keyword evidence="4" id="KW-1185">Reference proteome</keyword>
<dbReference type="InterPro" id="IPR023346">
    <property type="entry name" value="Lysozyme-like_dom_sf"/>
</dbReference>
<feature type="domain" description="Transglycosylase SLT" evidence="2">
    <location>
        <begin position="49"/>
        <end position="340"/>
    </location>
</feature>
<dbReference type="Gene3D" id="1.10.530.10">
    <property type="match status" value="1"/>
</dbReference>
<evidence type="ECO:0000313" key="3">
    <source>
        <dbReference type="EMBL" id="GLR27450.1"/>
    </source>
</evidence>